<dbReference type="STRING" id="290512.Paes_1044"/>
<dbReference type="SUPFAM" id="SSF55031">
    <property type="entry name" value="Bacterial exopeptidase dimerisation domain"/>
    <property type="match status" value="1"/>
</dbReference>
<dbReference type="EC" id="3.5.1.14" evidence="4"/>
<accession>B4S7P6</accession>
<comment type="cofactor">
    <cofactor evidence="2">
        <name>Mn(2+)</name>
        <dbReference type="ChEBI" id="CHEBI:29035"/>
    </cofactor>
    <text evidence="2">The Mn(2+) ion enhances activity.</text>
</comment>
<evidence type="ECO:0000313" key="5">
    <source>
        <dbReference type="Proteomes" id="UP000002725"/>
    </source>
</evidence>
<dbReference type="EMBL" id="CP001108">
    <property type="protein sequence ID" value="ACF46083.1"/>
    <property type="molecule type" value="Genomic_DNA"/>
</dbReference>
<dbReference type="GO" id="GO:0004046">
    <property type="term" value="F:aminoacylase activity"/>
    <property type="evidence" value="ECO:0007669"/>
    <property type="project" value="UniProtKB-EC"/>
</dbReference>
<evidence type="ECO:0000256" key="1">
    <source>
        <dbReference type="ARBA" id="ARBA00022801"/>
    </source>
</evidence>
<dbReference type="GO" id="GO:0050118">
    <property type="term" value="F:N-acetyldiaminopimelate deacetylase activity"/>
    <property type="evidence" value="ECO:0007669"/>
    <property type="project" value="UniProtKB-ARBA"/>
</dbReference>
<dbReference type="GO" id="GO:0019877">
    <property type="term" value="P:diaminopimelate biosynthetic process"/>
    <property type="evidence" value="ECO:0007669"/>
    <property type="project" value="UniProtKB-ARBA"/>
</dbReference>
<keyword evidence="2" id="KW-0464">Manganese</keyword>
<keyword evidence="5" id="KW-1185">Reference proteome</keyword>
<keyword evidence="2" id="KW-0479">Metal-binding</keyword>
<dbReference type="CDD" id="cd03886">
    <property type="entry name" value="M20_Acy1"/>
    <property type="match status" value="1"/>
</dbReference>
<dbReference type="eggNOG" id="COG1473">
    <property type="taxonomic scope" value="Bacteria"/>
</dbReference>
<dbReference type="Proteomes" id="UP000002725">
    <property type="component" value="Chromosome"/>
</dbReference>
<dbReference type="HOGENOM" id="CLU_023257_0_1_10"/>
<dbReference type="SUPFAM" id="SSF53187">
    <property type="entry name" value="Zn-dependent exopeptidases"/>
    <property type="match status" value="1"/>
</dbReference>
<dbReference type="GO" id="GO:0046872">
    <property type="term" value="F:metal ion binding"/>
    <property type="evidence" value="ECO:0007669"/>
    <property type="project" value="UniProtKB-KW"/>
</dbReference>
<organism evidence="4 5">
    <name type="scientific">Prosthecochloris aestuarii (strain DSM 271 / SK 413)</name>
    <dbReference type="NCBI Taxonomy" id="290512"/>
    <lineage>
        <taxon>Bacteria</taxon>
        <taxon>Pseudomonadati</taxon>
        <taxon>Chlorobiota</taxon>
        <taxon>Chlorobiia</taxon>
        <taxon>Chlorobiales</taxon>
        <taxon>Chlorobiaceae</taxon>
        <taxon>Prosthecochloris</taxon>
    </lineage>
</organism>
<dbReference type="KEGG" id="paa:Paes_1044"/>
<dbReference type="NCBIfam" id="TIGR01891">
    <property type="entry name" value="amidohydrolases"/>
    <property type="match status" value="1"/>
</dbReference>
<name>B4S7P6_PROA2</name>
<dbReference type="PANTHER" id="PTHR11014">
    <property type="entry name" value="PEPTIDASE M20 FAMILY MEMBER"/>
    <property type="match status" value="1"/>
</dbReference>
<feature type="binding site" evidence="2">
    <location>
        <position position="177"/>
    </location>
    <ligand>
        <name>Mn(2+)</name>
        <dbReference type="ChEBI" id="CHEBI:29035"/>
        <label>2</label>
    </ligand>
</feature>
<evidence type="ECO:0000313" key="4">
    <source>
        <dbReference type="EMBL" id="ACF46083.1"/>
    </source>
</evidence>
<proteinExistence type="predicted"/>
<feature type="binding site" evidence="2">
    <location>
        <position position="376"/>
    </location>
    <ligand>
        <name>Mn(2+)</name>
        <dbReference type="ChEBI" id="CHEBI:29035"/>
        <label>2</label>
    </ligand>
</feature>
<sequence length="408" mass="44556">MSEISRGTRDRIGSRADELYPLVRDIRRDIHRHPELSFQEFRTTALVRDYLENLGFEFAPRYLETGVVALLRSLNPSAQHERVVVLRADIDALPLQEENISDFCSGEAGCMHACGHDMHTAILLGTASLLSEFRHELPGDILFVFQPAEEKAPGGAKPMIEAGLFRDYTPAMIFALHCFPHIRSGNVALREGSLMAAADELYITVHGEGGHASAPHKAADPILASAHIITALQHLVSRVSSPYEPAVLTISSISGGHATNVIPENVVMSGTMRIMNEELRSTFHHRLKKTVEQVADALGVSAELDIVHGYPVLVNDAAAFGLARDAAEEMLGASHVEESEPLMTAEDFAWYLQECPGAFIQLGTGRNEDRKGDQLHSPYFDPDEAALKTGMEVMSYTAIKALARLAGG</sequence>
<feature type="domain" description="Peptidase M20 dimerisation" evidence="3">
    <location>
        <begin position="202"/>
        <end position="295"/>
    </location>
</feature>
<dbReference type="InterPro" id="IPR017439">
    <property type="entry name" value="Amidohydrolase"/>
</dbReference>
<dbReference type="RefSeq" id="WP_012505620.1">
    <property type="nucleotide sequence ID" value="NC_011059.1"/>
</dbReference>
<evidence type="ECO:0000259" key="3">
    <source>
        <dbReference type="Pfam" id="PF07687"/>
    </source>
</evidence>
<feature type="binding site" evidence="2">
    <location>
        <position position="114"/>
    </location>
    <ligand>
        <name>Mn(2+)</name>
        <dbReference type="ChEBI" id="CHEBI:29035"/>
        <label>2</label>
    </ligand>
</feature>
<dbReference type="Pfam" id="PF07687">
    <property type="entry name" value="M20_dimer"/>
    <property type="match status" value="1"/>
</dbReference>
<dbReference type="FunFam" id="3.30.70.360:FF:000001">
    <property type="entry name" value="N-acetyldiaminopimelate deacetylase"/>
    <property type="match status" value="1"/>
</dbReference>
<dbReference type="Pfam" id="PF01546">
    <property type="entry name" value="Peptidase_M20"/>
    <property type="match status" value="1"/>
</dbReference>
<evidence type="ECO:0000256" key="2">
    <source>
        <dbReference type="PIRSR" id="PIRSR005962-1"/>
    </source>
</evidence>
<reference evidence="4" key="1">
    <citation type="submission" date="2008-06" db="EMBL/GenBank/DDBJ databases">
        <title>Complete sequence of chromosome of Prosthecochloris aestuarii DSM 271.</title>
        <authorList>
            <consortium name="US DOE Joint Genome Institute"/>
            <person name="Lucas S."/>
            <person name="Copeland A."/>
            <person name="Lapidus A."/>
            <person name="Glavina del Rio T."/>
            <person name="Dalin E."/>
            <person name="Tice H."/>
            <person name="Bruce D."/>
            <person name="Goodwin L."/>
            <person name="Pitluck S."/>
            <person name="Schmutz J."/>
            <person name="Larimer F."/>
            <person name="Land M."/>
            <person name="Hauser L."/>
            <person name="Kyrpides N."/>
            <person name="Anderson I."/>
            <person name="Liu Z."/>
            <person name="Li T."/>
            <person name="Zhao F."/>
            <person name="Overmann J."/>
            <person name="Bryant D.A."/>
            <person name="Richardson P."/>
        </authorList>
    </citation>
    <scope>NUCLEOTIDE SEQUENCE [LARGE SCALE GENOMIC DNA]</scope>
    <source>
        <strain evidence="4">DSM 271</strain>
    </source>
</reference>
<protein>
    <submittedName>
        <fullName evidence="4">Amidohydrolase</fullName>
        <ecNumber evidence="4">3.5.1.14</ecNumber>
    </submittedName>
</protein>
<dbReference type="InterPro" id="IPR002933">
    <property type="entry name" value="Peptidase_M20"/>
</dbReference>
<feature type="binding site" evidence="2">
    <location>
        <position position="150"/>
    </location>
    <ligand>
        <name>Mn(2+)</name>
        <dbReference type="ChEBI" id="CHEBI:29035"/>
        <label>2</label>
    </ligand>
</feature>
<keyword evidence="1 4" id="KW-0378">Hydrolase</keyword>
<feature type="binding site" evidence="2">
    <location>
        <position position="116"/>
    </location>
    <ligand>
        <name>Mn(2+)</name>
        <dbReference type="ChEBI" id="CHEBI:29035"/>
        <label>2</label>
    </ligand>
</feature>
<dbReference type="Gene3D" id="3.30.70.360">
    <property type="match status" value="1"/>
</dbReference>
<gene>
    <name evidence="4" type="ordered locus">Paes_1044</name>
</gene>
<dbReference type="Gene3D" id="3.40.630.10">
    <property type="entry name" value="Zn peptidases"/>
    <property type="match status" value="1"/>
</dbReference>
<dbReference type="InterPro" id="IPR011650">
    <property type="entry name" value="Peptidase_M20_dimer"/>
</dbReference>
<dbReference type="PANTHER" id="PTHR11014:SF63">
    <property type="entry name" value="METALLOPEPTIDASE, PUTATIVE (AFU_ORTHOLOGUE AFUA_6G09600)-RELATED"/>
    <property type="match status" value="1"/>
</dbReference>
<dbReference type="AlphaFoldDB" id="B4S7P6"/>
<dbReference type="PIRSF" id="PIRSF005962">
    <property type="entry name" value="Pept_M20D_amidohydro"/>
    <property type="match status" value="1"/>
</dbReference>
<dbReference type="InterPro" id="IPR036264">
    <property type="entry name" value="Bact_exopeptidase_dim_dom"/>
</dbReference>